<dbReference type="PANTHER" id="PTHR38340">
    <property type="entry name" value="S-LAYER PROTEIN"/>
    <property type="match status" value="1"/>
</dbReference>
<protein>
    <submittedName>
        <fullName evidence="5">Calcium-binding protein</fullName>
    </submittedName>
</protein>
<evidence type="ECO:0000256" key="3">
    <source>
        <dbReference type="SAM" id="SignalP"/>
    </source>
</evidence>
<dbReference type="InterPro" id="IPR018511">
    <property type="entry name" value="Hemolysin-typ_Ca-bd_CS"/>
</dbReference>
<dbReference type="InterPro" id="IPR013783">
    <property type="entry name" value="Ig-like_fold"/>
</dbReference>
<dbReference type="GO" id="GO:0005509">
    <property type="term" value="F:calcium ion binding"/>
    <property type="evidence" value="ECO:0007669"/>
    <property type="project" value="InterPro"/>
</dbReference>
<evidence type="ECO:0000256" key="2">
    <source>
        <dbReference type="ARBA" id="ARBA00022525"/>
    </source>
</evidence>
<comment type="subcellular location">
    <subcellularLocation>
        <location evidence="1">Secreted</location>
    </subcellularLocation>
</comment>
<dbReference type="InterPro" id="IPR001343">
    <property type="entry name" value="Hemolysn_Ca-bd"/>
</dbReference>
<dbReference type="GO" id="GO:0005975">
    <property type="term" value="P:carbohydrate metabolic process"/>
    <property type="evidence" value="ECO:0007669"/>
    <property type="project" value="UniProtKB-ARBA"/>
</dbReference>
<dbReference type="Pfam" id="PF17164">
    <property type="entry name" value="DUF5122"/>
    <property type="match status" value="7"/>
</dbReference>
<dbReference type="NCBIfam" id="TIGR02608">
    <property type="entry name" value="delta_60_rpt"/>
    <property type="match status" value="7"/>
</dbReference>
<dbReference type="InterPro" id="IPR001434">
    <property type="entry name" value="OmcB-like_DUF11"/>
</dbReference>
<dbReference type="SUPFAM" id="SSF51120">
    <property type="entry name" value="beta-Roll"/>
    <property type="match status" value="1"/>
</dbReference>
<dbReference type="Pfam" id="PF01345">
    <property type="entry name" value="DUF11"/>
    <property type="match status" value="1"/>
</dbReference>
<proteinExistence type="predicted"/>
<feature type="chain" id="PRO_5043883295" evidence="3">
    <location>
        <begin position="19"/>
        <end position="655"/>
    </location>
</feature>
<dbReference type="InterPro" id="IPR050557">
    <property type="entry name" value="RTX_toxin/Mannuronan_C5-epim"/>
</dbReference>
<dbReference type="InterPro" id="IPR011049">
    <property type="entry name" value="Serralysin-like_metalloprot_C"/>
</dbReference>
<evidence type="ECO:0000259" key="4">
    <source>
        <dbReference type="Pfam" id="PF01345"/>
    </source>
</evidence>
<keyword evidence="3" id="KW-0732">Signal</keyword>
<name>A0AAU1U3T4_9ACTN</name>
<dbReference type="InterPro" id="IPR047589">
    <property type="entry name" value="DUF11_rpt"/>
</dbReference>
<gene>
    <name evidence="5" type="ORF">OHU69_10215</name>
</gene>
<dbReference type="PRINTS" id="PR00313">
    <property type="entry name" value="CABNDNGRPT"/>
</dbReference>
<sequence length="655" mass="65526">MAATGLALVLALPGTAAAAPGALDPTFSGDGKVLTSFADDDHANDVAVQSDGKIVSVGASADYSTLESDFALARHNADGTPDTSFGGDGTVTTAINNMNPDFQWSEANAVALQPDGKIVTVGSSWRGYENCCWFTVARYNTNGTLDQSFGGGDGRVFTDFGSPDEARDVAVQPDGKIVALGTSGGNAALARYNADGTLDTSFGGGDGKVTTDPAPESLEEGGDARALALQPDGKIVVGGQVGTTRFDFVLLRYNANGTLDTSFSGDGIERTDFGDYESVEGLAVQADGRIIAAGGSGGRFALARYNVNGSLDTTFGNAGRVLTSGGGGAQDVVLQPDGRIVVAGSNGPGGDFAVLRYNTNGSLDSGFGTGGLVTTDLGGSDQARGVALQPDGKIVAAGQGGPNTDFALARYEGGLGTPPPPSGVDLSVTKAGPATVSIGDRATYTVTVNNSTTTSATGVSLSDTLTGPAASVVSATSSQGTCTTTATSVSCSLGTLAPDAHPKVTVVVEPRASGTLTNKATVTATQSDPNPGNNTATATTTVNNSRGCTIIGTSGNDTLNGNYGNDVICALGGDDSVNASYGNDTVYGGYGNDRLDGGFGNDTLNGGPGNDNLIGNYGTDNLNTVDNISGNDTANGGFDTDTCTTDTGDTRISCP</sequence>
<dbReference type="Pfam" id="PF00353">
    <property type="entry name" value="HemolysinCabind"/>
    <property type="match status" value="1"/>
</dbReference>
<feature type="domain" description="DUF11" evidence="4">
    <location>
        <begin position="425"/>
        <end position="539"/>
    </location>
</feature>
<evidence type="ECO:0000313" key="5">
    <source>
        <dbReference type="EMBL" id="WTS11407.1"/>
    </source>
</evidence>
<dbReference type="Gene3D" id="2.60.40.10">
    <property type="entry name" value="Immunoglobulins"/>
    <property type="match status" value="1"/>
</dbReference>
<organism evidence="5">
    <name type="scientific">Streptomyces sp. NBC_00119</name>
    <dbReference type="NCBI Taxonomy" id="2975659"/>
    <lineage>
        <taxon>Bacteria</taxon>
        <taxon>Bacillati</taxon>
        <taxon>Actinomycetota</taxon>
        <taxon>Actinomycetes</taxon>
        <taxon>Kitasatosporales</taxon>
        <taxon>Streptomycetaceae</taxon>
        <taxon>Streptomyces</taxon>
    </lineage>
</organism>
<dbReference type="PROSITE" id="PS00330">
    <property type="entry name" value="HEMOLYSIN_CALCIUM"/>
    <property type="match status" value="1"/>
</dbReference>
<evidence type="ECO:0000256" key="1">
    <source>
        <dbReference type="ARBA" id="ARBA00004613"/>
    </source>
</evidence>
<accession>A0AAU1U3T4</accession>
<dbReference type="GO" id="GO:0005576">
    <property type="term" value="C:extracellular region"/>
    <property type="evidence" value="ECO:0007669"/>
    <property type="project" value="UniProtKB-SubCell"/>
</dbReference>
<dbReference type="InterPro" id="IPR013431">
    <property type="entry name" value="Delta_60_rpt"/>
</dbReference>
<feature type="signal peptide" evidence="3">
    <location>
        <begin position="1"/>
        <end position="18"/>
    </location>
</feature>
<dbReference type="Gene3D" id="2.150.10.10">
    <property type="entry name" value="Serralysin-like metalloprotease, C-terminal"/>
    <property type="match status" value="1"/>
</dbReference>
<dbReference type="PANTHER" id="PTHR38340:SF1">
    <property type="entry name" value="S-LAYER PROTEIN"/>
    <property type="match status" value="1"/>
</dbReference>
<dbReference type="Gene3D" id="2.80.10.50">
    <property type="match status" value="3"/>
</dbReference>
<dbReference type="AlphaFoldDB" id="A0AAU1U3T4"/>
<dbReference type="NCBIfam" id="TIGR01451">
    <property type="entry name" value="B_ant_repeat"/>
    <property type="match status" value="1"/>
</dbReference>
<reference evidence="5" key="1">
    <citation type="submission" date="2022-10" db="EMBL/GenBank/DDBJ databases">
        <title>The complete genomes of actinobacterial strains from the NBC collection.</title>
        <authorList>
            <person name="Joergensen T.S."/>
            <person name="Alvarez Arevalo M."/>
            <person name="Sterndorff E.B."/>
            <person name="Faurdal D."/>
            <person name="Vuksanovic O."/>
            <person name="Mourched A.-S."/>
            <person name="Charusanti P."/>
            <person name="Shaw S."/>
            <person name="Blin K."/>
            <person name="Weber T."/>
        </authorList>
    </citation>
    <scope>NUCLEOTIDE SEQUENCE</scope>
    <source>
        <strain evidence="5">NBC_00119</strain>
    </source>
</reference>
<keyword evidence="2" id="KW-0964">Secreted</keyword>
<dbReference type="SUPFAM" id="SSF82171">
    <property type="entry name" value="DPP6 N-terminal domain-like"/>
    <property type="match status" value="1"/>
</dbReference>
<dbReference type="EMBL" id="CP108195">
    <property type="protein sequence ID" value="WTS11407.1"/>
    <property type="molecule type" value="Genomic_DNA"/>
</dbReference>